<dbReference type="InterPro" id="IPR000605">
    <property type="entry name" value="Helicase_SF3_ssDNA/RNA_vir"/>
</dbReference>
<dbReference type="GO" id="GO:0003723">
    <property type="term" value="F:RNA binding"/>
    <property type="evidence" value="ECO:0007669"/>
    <property type="project" value="InterPro"/>
</dbReference>
<protein>
    <submittedName>
        <fullName evidence="2">Replication-like protein</fullName>
    </submittedName>
</protein>
<dbReference type="InterPro" id="IPR027417">
    <property type="entry name" value="P-loop_NTPase"/>
</dbReference>
<organism evidence="2">
    <name type="scientific">RDHV-like virus SF1</name>
    <dbReference type="NCBI Taxonomy" id="1665420"/>
    <lineage>
        <taxon>Viruses</taxon>
    </lineage>
</organism>
<evidence type="ECO:0000259" key="1">
    <source>
        <dbReference type="Pfam" id="PF00910"/>
    </source>
</evidence>
<dbReference type="Gene3D" id="3.40.50.300">
    <property type="entry name" value="P-loop containing nucleotide triphosphate hydrolases"/>
    <property type="match status" value="1"/>
</dbReference>
<accession>A0A0H3WMI3</accession>
<dbReference type="Gene3D" id="3.40.1310.20">
    <property type="match status" value="1"/>
</dbReference>
<dbReference type="GO" id="GO:0003724">
    <property type="term" value="F:RNA helicase activity"/>
    <property type="evidence" value="ECO:0007669"/>
    <property type="project" value="InterPro"/>
</dbReference>
<dbReference type="Pfam" id="PF00910">
    <property type="entry name" value="RNA_helicase"/>
    <property type="match status" value="1"/>
</dbReference>
<evidence type="ECO:0000313" key="2">
    <source>
        <dbReference type="EMBL" id="AKM12420.1"/>
    </source>
</evidence>
<name>A0A0H3WMI3_9VIRU</name>
<dbReference type="SUPFAM" id="SSF52540">
    <property type="entry name" value="P-loop containing nucleoside triphosphate hydrolases"/>
    <property type="match status" value="1"/>
</dbReference>
<dbReference type="EMBL" id="KP406530">
    <property type="protein sequence ID" value="AKM12420.1"/>
    <property type="molecule type" value="Genomic_DNA"/>
</dbReference>
<sequence>MAKSYRSSFMACYGLPNPNMDKIEYICWQEEICPKTNRHHWQTFVRFKSKNSILALQKAIGIDQTLKYTDESGVEHFAWKCHIKPHSKGTDATCIEYCQKSESSVPNTFIEFGKKPDIKPGKRTDIEQAILEINSGKEPNDLILMKYPQGVKALKAKVNKVNTQGRRNVKTFVYWGGAGTGKTSSVIKKYGQNNVYTLDKSKNEVWFDGYDQEKVLLIDDFYGWIPWGQLLRLTEGNQVKLQVKCHFTYANWDKVYITSNKPYEEWYPNIENYEALDRRICSVTFFKPLPDGSIKKPLTLTLKQAEALADKEDVEPEFIIQQESTEDEILSLQPIEITL</sequence>
<feature type="domain" description="Helicase superfamily 3 single-stranded DNA/RNA virus" evidence="1">
    <location>
        <begin position="174"/>
        <end position="247"/>
    </location>
</feature>
<proteinExistence type="predicted"/>
<reference evidence="2" key="1">
    <citation type="submission" date="2015-01" db="EMBL/GenBank/DDBJ databases">
        <title>Sequencing of Viruses in San Francisco Wastewater.</title>
        <authorList>
            <person name="Greninger A.L."/>
            <person name="Kellogg M."/>
            <person name="DeRisi J.L."/>
        </authorList>
    </citation>
    <scope>NUCLEOTIDE SEQUENCE</scope>
    <source>
        <strain evidence="2">SF1</strain>
    </source>
</reference>